<dbReference type="InterPro" id="IPR015943">
    <property type="entry name" value="WD40/YVTN_repeat-like_dom_sf"/>
</dbReference>
<protein>
    <submittedName>
        <fullName evidence="1">Uncharacterized protein</fullName>
    </submittedName>
</protein>
<name>A0A956NGN9_UNCEI</name>
<dbReference type="AlphaFoldDB" id="A0A956NGN9"/>
<comment type="caution">
    <text evidence="1">The sequence shown here is derived from an EMBL/GenBank/DDBJ whole genome shotgun (WGS) entry which is preliminary data.</text>
</comment>
<proteinExistence type="predicted"/>
<dbReference type="EMBL" id="JAGQHS010000142">
    <property type="protein sequence ID" value="MCA9758101.1"/>
    <property type="molecule type" value="Genomic_DNA"/>
</dbReference>
<feature type="non-terminal residue" evidence="1">
    <location>
        <position position="558"/>
    </location>
</feature>
<reference evidence="1" key="2">
    <citation type="journal article" date="2021" name="Microbiome">
        <title>Successional dynamics and alternative stable states in a saline activated sludge microbial community over 9 years.</title>
        <authorList>
            <person name="Wang Y."/>
            <person name="Ye J."/>
            <person name="Ju F."/>
            <person name="Liu L."/>
            <person name="Boyd J.A."/>
            <person name="Deng Y."/>
            <person name="Parks D.H."/>
            <person name="Jiang X."/>
            <person name="Yin X."/>
            <person name="Woodcroft B.J."/>
            <person name="Tyson G.W."/>
            <person name="Hugenholtz P."/>
            <person name="Polz M.F."/>
            <person name="Zhang T."/>
        </authorList>
    </citation>
    <scope>NUCLEOTIDE SEQUENCE</scope>
    <source>
        <strain evidence="1">HKST-UBA02</strain>
    </source>
</reference>
<gene>
    <name evidence="1" type="ORF">KDA27_20070</name>
</gene>
<evidence type="ECO:0000313" key="1">
    <source>
        <dbReference type="EMBL" id="MCA9758101.1"/>
    </source>
</evidence>
<accession>A0A956NGN9</accession>
<dbReference type="InterPro" id="IPR013211">
    <property type="entry name" value="LVIVD"/>
</dbReference>
<sequence>MTRNPHAAPVSSSARSRFPGSCRAIVLAGTLLLGTGLAYPTNASAECEDWGSQLRYVDFVFAATGFDGFISVAKQGDVLYTFGEWFEMGNYLEISNVSDPDSPIMLAQIPLSVPTNRVTLEGDYLYCNDVSNIRILDVSDPTDPTVVGFLHSAGRVEDLYIDLPLAYVANASNGIAVLDVSDPTTPTQIGTGSGVSAGHVVGNQQFVYSGSTVSPGNLSVFDISDPSDPTLVSTESGVRVGSIALDGDLLLVGDRNYGLRIYDVSVGASPVEIGSVATNALTKIQLNGGYAFAEASGIGVIVIDYASDPTNPEVVGSENVDAYEDFYAVDDELWIANNYGTSFRFDATVPTSPQPVGNITFSANALGAVIEGSLAYVAAGTAGLQIVDISDPTSMTVVGSWTGTSVNSVDVVGSLAYVADESLGLIVLDVSDPSNPSLLGTEPFAPFGTHVEVELPYAYLATPDDGLVVVDVSDPSAPDWTSAVDVVIDEFLLKDGYVFGIGGHWLRVIDVSIPPLPVLEGSYSIAQVADGIAIAGDHAYVGSGLLRVYDIADPLAVV</sequence>
<evidence type="ECO:0000313" key="2">
    <source>
        <dbReference type="Proteomes" id="UP000739538"/>
    </source>
</evidence>
<reference evidence="1" key="1">
    <citation type="submission" date="2020-04" db="EMBL/GenBank/DDBJ databases">
        <authorList>
            <person name="Zhang T."/>
        </authorList>
    </citation>
    <scope>NUCLEOTIDE SEQUENCE</scope>
    <source>
        <strain evidence="1">HKST-UBA02</strain>
    </source>
</reference>
<dbReference type="Proteomes" id="UP000739538">
    <property type="component" value="Unassembled WGS sequence"/>
</dbReference>
<dbReference type="Gene3D" id="2.130.10.10">
    <property type="entry name" value="YVTN repeat-like/Quinoprotein amine dehydrogenase"/>
    <property type="match status" value="1"/>
</dbReference>
<dbReference type="Pfam" id="PF08309">
    <property type="entry name" value="LVIVD"/>
    <property type="match status" value="9"/>
</dbReference>
<organism evidence="1 2">
    <name type="scientific">Eiseniibacteriota bacterium</name>
    <dbReference type="NCBI Taxonomy" id="2212470"/>
    <lineage>
        <taxon>Bacteria</taxon>
        <taxon>Candidatus Eiseniibacteriota</taxon>
    </lineage>
</organism>
<dbReference type="SUPFAM" id="SSF101908">
    <property type="entry name" value="Putative isomerase YbhE"/>
    <property type="match status" value="1"/>
</dbReference>